<dbReference type="PANTHER" id="PTHR45903:SF1">
    <property type="entry name" value="GLUTAMATE-RICH WD REPEAT-CONTAINING PROTEIN 1"/>
    <property type="match status" value="1"/>
</dbReference>
<feature type="region of interest" description="Disordered" evidence="4">
    <location>
        <begin position="1"/>
        <end position="109"/>
    </location>
</feature>
<reference evidence="6 7" key="1">
    <citation type="journal article" date="2018" name="Mol. Biol. Evol.">
        <title>Broad Genomic Sampling Reveals a Smut Pathogenic Ancestry of the Fungal Clade Ustilaginomycotina.</title>
        <authorList>
            <person name="Kijpornyongpan T."/>
            <person name="Mondo S.J."/>
            <person name="Barry K."/>
            <person name="Sandor L."/>
            <person name="Lee J."/>
            <person name="Lipzen A."/>
            <person name="Pangilinan J."/>
            <person name="LaButti K."/>
            <person name="Hainaut M."/>
            <person name="Henrissat B."/>
            <person name="Grigoriev I.V."/>
            <person name="Spatafora J.W."/>
            <person name="Aime M.C."/>
        </authorList>
    </citation>
    <scope>NUCLEOTIDE SEQUENCE [LARGE SCALE GENOMIC DNA]</scope>
    <source>
        <strain evidence="6 7">MCA 4658</strain>
    </source>
</reference>
<gene>
    <name evidence="6" type="ORF">IE81DRAFT_319878</name>
</gene>
<dbReference type="InterPro" id="IPR001680">
    <property type="entry name" value="WD40_rpt"/>
</dbReference>
<protein>
    <submittedName>
        <fullName evidence="6">WD40 repeat-like protein</fullName>
    </submittedName>
</protein>
<dbReference type="PROSITE" id="PS50294">
    <property type="entry name" value="WD_REPEATS_REGION"/>
    <property type="match status" value="3"/>
</dbReference>
<dbReference type="InterPro" id="IPR051972">
    <property type="entry name" value="Glutamate-rich_WD_repeat"/>
</dbReference>
<dbReference type="Pfam" id="PF00400">
    <property type="entry name" value="WD40"/>
    <property type="match status" value="3"/>
</dbReference>
<keyword evidence="1 3" id="KW-0853">WD repeat</keyword>
<name>A0A316WA27_9BASI</name>
<evidence type="ECO:0000256" key="4">
    <source>
        <dbReference type="SAM" id="MobiDB-lite"/>
    </source>
</evidence>
<dbReference type="RefSeq" id="XP_025372751.1">
    <property type="nucleotide sequence ID" value="XM_025512859.1"/>
</dbReference>
<dbReference type="Pfam" id="PF12265">
    <property type="entry name" value="CAF1C_H4-bd"/>
    <property type="match status" value="1"/>
</dbReference>
<organism evidence="6 7">
    <name type="scientific">Ceraceosorus guamensis</name>
    <dbReference type="NCBI Taxonomy" id="1522189"/>
    <lineage>
        <taxon>Eukaryota</taxon>
        <taxon>Fungi</taxon>
        <taxon>Dikarya</taxon>
        <taxon>Basidiomycota</taxon>
        <taxon>Ustilaginomycotina</taxon>
        <taxon>Exobasidiomycetes</taxon>
        <taxon>Ceraceosorales</taxon>
        <taxon>Ceraceosoraceae</taxon>
        <taxon>Ceraceosorus</taxon>
    </lineage>
</organism>
<dbReference type="FunCoup" id="A0A316WA27">
    <property type="interactions" value="465"/>
</dbReference>
<dbReference type="EMBL" id="KZ819354">
    <property type="protein sequence ID" value="PWN45591.1"/>
    <property type="molecule type" value="Genomic_DNA"/>
</dbReference>
<feature type="compositionally biased region" description="Acidic residues" evidence="4">
    <location>
        <begin position="38"/>
        <end position="84"/>
    </location>
</feature>
<dbReference type="GO" id="GO:0042254">
    <property type="term" value="P:ribosome biogenesis"/>
    <property type="evidence" value="ECO:0007669"/>
    <property type="project" value="TreeGrafter"/>
</dbReference>
<evidence type="ECO:0000256" key="3">
    <source>
        <dbReference type="PROSITE-ProRule" id="PRU00221"/>
    </source>
</evidence>
<evidence type="ECO:0000256" key="1">
    <source>
        <dbReference type="ARBA" id="ARBA00022574"/>
    </source>
</evidence>
<feature type="repeat" description="WD" evidence="3">
    <location>
        <begin position="445"/>
        <end position="480"/>
    </location>
</feature>
<dbReference type="Proteomes" id="UP000245783">
    <property type="component" value="Unassembled WGS sequence"/>
</dbReference>
<feature type="region of interest" description="Disordered" evidence="4">
    <location>
        <begin position="196"/>
        <end position="216"/>
    </location>
</feature>
<feature type="repeat" description="WD" evidence="3">
    <location>
        <begin position="346"/>
        <end position="381"/>
    </location>
</feature>
<evidence type="ECO:0000313" key="7">
    <source>
        <dbReference type="Proteomes" id="UP000245783"/>
    </source>
</evidence>
<dbReference type="SUPFAM" id="SSF50978">
    <property type="entry name" value="WD40 repeat-like"/>
    <property type="match status" value="1"/>
</dbReference>
<accession>A0A316WA27</accession>
<dbReference type="Gene3D" id="2.130.10.10">
    <property type="entry name" value="YVTN repeat-like/Quinoprotein amine dehydrogenase"/>
    <property type="match status" value="1"/>
</dbReference>
<feature type="repeat" description="WD" evidence="3">
    <location>
        <begin position="392"/>
        <end position="434"/>
    </location>
</feature>
<evidence type="ECO:0000259" key="5">
    <source>
        <dbReference type="Pfam" id="PF12265"/>
    </source>
</evidence>
<dbReference type="STRING" id="1522189.A0A316WA27"/>
<proteinExistence type="predicted"/>
<keyword evidence="7" id="KW-1185">Reference proteome</keyword>
<dbReference type="PROSITE" id="PS50082">
    <property type="entry name" value="WD_REPEATS_2"/>
    <property type="match status" value="3"/>
</dbReference>
<feature type="compositionally biased region" description="Acidic residues" evidence="4">
    <location>
        <begin position="200"/>
        <end position="216"/>
    </location>
</feature>
<dbReference type="InterPro" id="IPR022052">
    <property type="entry name" value="Histone-bd_RBBP4-like_N"/>
</dbReference>
<dbReference type="GeneID" id="37034729"/>
<dbReference type="GO" id="GO:0005730">
    <property type="term" value="C:nucleolus"/>
    <property type="evidence" value="ECO:0007669"/>
    <property type="project" value="TreeGrafter"/>
</dbReference>
<sequence length="544" mass="59099">MSKRPSSPVEASTPTAGPSRHTDLSAKKRTAANGSAPQDEDDEGMGEFEDRFEDEFESEDDGEVVDAASDSEDDEEGEDGEGMEIDGVKVSGKIQRPEGEDDEVGGGPETQAWLAGAQPLEEGQVLEPDQSAYEMLHRMGVNWPCLSFDVLLDNLGPAEDRVRYPHTAYFAAGTQADTAKNNELIVYKASSLHRTIKDGDESEDDDDDDDDEGLDDDAILESKSIPHLGGVNRVRAAPVAPPSAGSEPTLDPYPVAVWSELGSVGIWDVRPLYNALERPGPFDKARASKALHTVPHSTEGYAMDWAGSSSGAGRQSSLRLLSGDGHGLIKLTTSNNAGYTTHAAPFTSHTSSVEDLQWSPKEPTVFASCSADRSIRIWDVRVKSHKSVIALDEAHEQDVNVISWNRKTDYLLLSGGDEGGLNVWDLRNFKPSSSNAARPTSVANFRWHQAPVSSVEWHPSEDSVFAASGRDDQVTLWDLSVEMDDEEQPGNAQKGPNGEDVPSQLLFCHHGASEIKEVHWHPQIQSMLITTSADGFHLFKTISV</sequence>
<evidence type="ECO:0000313" key="6">
    <source>
        <dbReference type="EMBL" id="PWN45591.1"/>
    </source>
</evidence>
<dbReference type="InterPro" id="IPR015943">
    <property type="entry name" value="WD40/YVTN_repeat-like_dom_sf"/>
</dbReference>
<keyword evidence="2" id="KW-0677">Repeat</keyword>
<feature type="domain" description="Histone-binding protein RBBP4-like N-terminal" evidence="5">
    <location>
        <begin position="124"/>
        <end position="193"/>
    </location>
</feature>
<dbReference type="OrthoDB" id="2161379at2759"/>
<evidence type="ECO:0000256" key="2">
    <source>
        <dbReference type="ARBA" id="ARBA00022737"/>
    </source>
</evidence>
<dbReference type="InterPro" id="IPR036322">
    <property type="entry name" value="WD40_repeat_dom_sf"/>
</dbReference>
<dbReference type="AlphaFoldDB" id="A0A316WA27"/>
<dbReference type="PANTHER" id="PTHR45903">
    <property type="entry name" value="GLUTAMATE-RICH WD REPEAT-CONTAINING PROTEIN 1"/>
    <property type="match status" value="1"/>
</dbReference>
<dbReference type="SMART" id="SM00320">
    <property type="entry name" value="WD40"/>
    <property type="match status" value="5"/>
</dbReference>
<dbReference type="InParanoid" id="A0A316WA27"/>